<dbReference type="RefSeq" id="WP_106355262.1">
    <property type="nucleotide sequence ID" value="NZ_PVTP01000002.1"/>
</dbReference>
<dbReference type="InterPro" id="IPR028087">
    <property type="entry name" value="Tad_N"/>
</dbReference>
<reference evidence="3 4" key="1">
    <citation type="submission" date="2018-03" db="EMBL/GenBank/DDBJ databases">
        <title>Genomic Encyclopedia of Archaeal and Bacterial Type Strains, Phase II (KMG-II): from individual species to whole genera.</title>
        <authorList>
            <person name="Goeker M."/>
        </authorList>
    </citation>
    <scope>NUCLEOTIDE SEQUENCE [LARGE SCALE GENOMIC DNA]</scope>
    <source>
        <strain evidence="3 4">DSM 101533</strain>
    </source>
</reference>
<sequence>MPMMFTQNTRSFGASKSQDSLRKRFAADEDGSILIMTILLLVAMLIMGGMAVDFMRFESRRAEIQGVADRAVLSAASMRQELDSADVITDFFEKAGYADALDGEPIINNTGSSKSVQVNAIVDVDTYFLKLAGIDVLAAAASSRAIEGVGDIEISLVLDISGSMDNRVIVGQEFVNAGSNGCSWKKANWYPGYGNGCFVTVYGDRKIDLLRSAATDFVTTVLEANGDPDDPDTTYRPIVSVSLVNYSANVSVGDELFDAINVAVTTSQDPEDPESTFINPSRCIDFDYTDFQSAEFDTSRAYRQTQYFDVYSNSNVEVPIQTTCPNKDYEGIIPFADQPDAITDAISKLQPTLNTSIHLGMKWGVSLLDPSMQDIIEDVDSVHEEFRGTRPLNYAEDSGVNTLKYVILMTDGENVDTIRLVDDTYDEYEEHVRFRDYTFNYWWYNVNDDLKSDYLNNSGYFVGSRLTETAYTSSQADTLLSQICTKAKEADIIVYSIAMGATSHGEDEMEACASEPKSRYYNETAGNAIDEIFEGIAEQITDLRLNL</sequence>
<organism evidence="3 4">
    <name type="scientific">Yoonia maritima</name>
    <dbReference type="NCBI Taxonomy" id="1435347"/>
    <lineage>
        <taxon>Bacteria</taxon>
        <taxon>Pseudomonadati</taxon>
        <taxon>Pseudomonadota</taxon>
        <taxon>Alphaproteobacteria</taxon>
        <taxon>Rhodobacterales</taxon>
        <taxon>Paracoccaceae</taxon>
        <taxon>Yoonia</taxon>
    </lineage>
</organism>
<protein>
    <submittedName>
        <fullName evidence="3">Flp pilus assembly protein TadG</fullName>
    </submittedName>
</protein>
<dbReference type="InterPro" id="IPR036465">
    <property type="entry name" value="vWFA_dom_sf"/>
</dbReference>
<dbReference type="EMBL" id="PVTP01000002">
    <property type="protein sequence ID" value="PRY79771.1"/>
    <property type="molecule type" value="Genomic_DNA"/>
</dbReference>
<evidence type="ECO:0000256" key="1">
    <source>
        <dbReference type="SAM" id="Phobius"/>
    </source>
</evidence>
<feature type="transmembrane region" description="Helical" evidence="1">
    <location>
        <begin position="33"/>
        <end position="52"/>
    </location>
</feature>
<dbReference type="Proteomes" id="UP000238007">
    <property type="component" value="Unassembled WGS sequence"/>
</dbReference>
<keyword evidence="1" id="KW-0812">Transmembrane</keyword>
<evidence type="ECO:0000259" key="2">
    <source>
        <dbReference type="Pfam" id="PF13400"/>
    </source>
</evidence>
<feature type="domain" description="Putative Flp pilus-assembly TadG-like N-terminal" evidence="2">
    <location>
        <begin position="31"/>
        <end position="77"/>
    </location>
</feature>
<dbReference type="OrthoDB" id="7522752at2"/>
<keyword evidence="1" id="KW-0472">Membrane</keyword>
<proteinExistence type="predicted"/>
<gene>
    <name evidence="3" type="ORF">CLV80_102419</name>
</gene>
<keyword evidence="4" id="KW-1185">Reference proteome</keyword>
<name>A0A2T0W3I3_9RHOB</name>
<dbReference type="Pfam" id="PF13400">
    <property type="entry name" value="Tad"/>
    <property type="match status" value="1"/>
</dbReference>
<keyword evidence="1" id="KW-1133">Transmembrane helix</keyword>
<accession>A0A2T0W3I3</accession>
<evidence type="ECO:0000313" key="4">
    <source>
        <dbReference type="Proteomes" id="UP000238007"/>
    </source>
</evidence>
<dbReference type="AlphaFoldDB" id="A0A2T0W3I3"/>
<comment type="caution">
    <text evidence="3">The sequence shown here is derived from an EMBL/GenBank/DDBJ whole genome shotgun (WGS) entry which is preliminary data.</text>
</comment>
<evidence type="ECO:0000313" key="3">
    <source>
        <dbReference type="EMBL" id="PRY79771.1"/>
    </source>
</evidence>
<dbReference type="Gene3D" id="3.40.50.410">
    <property type="entry name" value="von Willebrand factor, type A domain"/>
    <property type="match status" value="1"/>
</dbReference>
<dbReference type="SUPFAM" id="SSF53300">
    <property type="entry name" value="vWA-like"/>
    <property type="match status" value="1"/>
</dbReference>